<dbReference type="AlphaFoldDB" id="A0A4C2A491"/>
<evidence type="ECO:0000313" key="2">
    <source>
        <dbReference type="Proteomes" id="UP000299102"/>
    </source>
</evidence>
<gene>
    <name evidence="1" type="ORF">EVAR_21892_1</name>
</gene>
<sequence length="122" mass="13328">MRRRGPLPPAASVDVSQTNVGLSLALTSPPLQYADNEASSHASYAIPLPCYSLGIVLKWRKRRRTKWIGATLSLPPDDGDATFVWAYGSYRLLQPLVQMSNLVIGVCGYVRRTGAIAVKRVS</sequence>
<dbReference type="EMBL" id="BGZK01002680">
    <property type="protein sequence ID" value="GBP95771.1"/>
    <property type="molecule type" value="Genomic_DNA"/>
</dbReference>
<keyword evidence="2" id="KW-1185">Reference proteome</keyword>
<comment type="caution">
    <text evidence="1">The sequence shown here is derived from an EMBL/GenBank/DDBJ whole genome shotgun (WGS) entry which is preliminary data.</text>
</comment>
<accession>A0A4C2A491</accession>
<name>A0A4C2A491_EUMVA</name>
<reference evidence="1 2" key="1">
    <citation type="journal article" date="2019" name="Commun. Biol.">
        <title>The bagworm genome reveals a unique fibroin gene that provides high tensile strength.</title>
        <authorList>
            <person name="Kono N."/>
            <person name="Nakamura H."/>
            <person name="Ohtoshi R."/>
            <person name="Tomita M."/>
            <person name="Numata K."/>
            <person name="Arakawa K."/>
        </authorList>
    </citation>
    <scope>NUCLEOTIDE SEQUENCE [LARGE SCALE GENOMIC DNA]</scope>
</reference>
<organism evidence="1 2">
    <name type="scientific">Eumeta variegata</name>
    <name type="common">Bagworm moth</name>
    <name type="synonym">Eumeta japonica</name>
    <dbReference type="NCBI Taxonomy" id="151549"/>
    <lineage>
        <taxon>Eukaryota</taxon>
        <taxon>Metazoa</taxon>
        <taxon>Ecdysozoa</taxon>
        <taxon>Arthropoda</taxon>
        <taxon>Hexapoda</taxon>
        <taxon>Insecta</taxon>
        <taxon>Pterygota</taxon>
        <taxon>Neoptera</taxon>
        <taxon>Endopterygota</taxon>
        <taxon>Lepidoptera</taxon>
        <taxon>Glossata</taxon>
        <taxon>Ditrysia</taxon>
        <taxon>Tineoidea</taxon>
        <taxon>Psychidae</taxon>
        <taxon>Oiketicinae</taxon>
        <taxon>Eumeta</taxon>
    </lineage>
</organism>
<proteinExistence type="predicted"/>
<protein>
    <submittedName>
        <fullName evidence="1">Uncharacterized protein</fullName>
    </submittedName>
</protein>
<dbReference type="Proteomes" id="UP000299102">
    <property type="component" value="Unassembled WGS sequence"/>
</dbReference>
<evidence type="ECO:0000313" key="1">
    <source>
        <dbReference type="EMBL" id="GBP95771.1"/>
    </source>
</evidence>